<proteinExistence type="predicted"/>
<sequence>MTPLISIIVPVYNVETYLPKCVDSILAQTYTNLEIFLVDDGSSDRSGRLCDEYAKQDKRIKVIHKKNGGQSDARNVAINMATGEFISFIDSDDYVAENYIMILYSLIEKYRCKVSVASYTTYVEGTFPKVVKEIYKEDCQTNIKAIEEMFYQKKYDTAPWAKLYHTSLFATGIRYPKGIIYEDLATTYLLMYQSDKVAFCNERIYNYLLREDSSERSPFSSKKMDSALKVCELMECHLDILSEVMRAYHCRMMSFFFHLLLRMPKSYEHRDMLYNRIKAIRWSVLCNSRARVKARVASLLSYFGLGVVRGVFHWMDRR</sequence>
<dbReference type="RefSeq" id="WP_055256489.1">
    <property type="nucleotide sequence ID" value="NZ_CZBL01000010.1"/>
</dbReference>
<evidence type="ECO:0000256" key="1">
    <source>
        <dbReference type="ARBA" id="ARBA00022676"/>
    </source>
</evidence>
<dbReference type="EMBL" id="CZBL01000010">
    <property type="protein sequence ID" value="CUQ30047.1"/>
    <property type="molecule type" value="Genomic_DNA"/>
</dbReference>
<dbReference type="PANTHER" id="PTHR22916">
    <property type="entry name" value="GLYCOSYLTRANSFERASE"/>
    <property type="match status" value="1"/>
</dbReference>
<keyword evidence="1" id="KW-0328">Glycosyltransferase</keyword>
<organism evidence="4 5">
    <name type="scientific">Bacteroides caccae</name>
    <dbReference type="NCBI Taxonomy" id="47678"/>
    <lineage>
        <taxon>Bacteria</taxon>
        <taxon>Pseudomonadati</taxon>
        <taxon>Bacteroidota</taxon>
        <taxon>Bacteroidia</taxon>
        <taxon>Bacteroidales</taxon>
        <taxon>Bacteroidaceae</taxon>
        <taxon>Bacteroides</taxon>
    </lineage>
</organism>
<protein>
    <submittedName>
        <fullName evidence="4">Putative glycosyltransferase</fullName>
    </submittedName>
</protein>
<feature type="domain" description="Glycosyltransferase 2-like" evidence="3">
    <location>
        <begin position="6"/>
        <end position="155"/>
    </location>
</feature>
<gene>
    <name evidence="4" type="primary">kfoC_3</name>
    <name evidence="4" type="ORF">ERS852558_02499</name>
</gene>
<dbReference type="InterPro" id="IPR029044">
    <property type="entry name" value="Nucleotide-diphossugar_trans"/>
</dbReference>
<dbReference type="PANTHER" id="PTHR22916:SF51">
    <property type="entry name" value="GLYCOSYLTRANSFERASE EPSH-RELATED"/>
    <property type="match status" value="1"/>
</dbReference>
<evidence type="ECO:0000259" key="3">
    <source>
        <dbReference type="Pfam" id="PF00535"/>
    </source>
</evidence>
<reference evidence="4 5" key="1">
    <citation type="submission" date="2015-09" db="EMBL/GenBank/DDBJ databases">
        <authorList>
            <consortium name="Pathogen Informatics"/>
        </authorList>
    </citation>
    <scope>NUCLEOTIDE SEQUENCE [LARGE SCALE GENOMIC DNA]</scope>
    <source>
        <strain evidence="4 5">2789STDY5834946</strain>
    </source>
</reference>
<evidence type="ECO:0000313" key="5">
    <source>
        <dbReference type="Proteomes" id="UP000095725"/>
    </source>
</evidence>
<dbReference type="Proteomes" id="UP000095725">
    <property type="component" value="Unassembled WGS sequence"/>
</dbReference>
<dbReference type="Pfam" id="PF00535">
    <property type="entry name" value="Glycos_transf_2"/>
    <property type="match status" value="1"/>
</dbReference>
<dbReference type="GO" id="GO:0016758">
    <property type="term" value="F:hexosyltransferase activity"/>
    <property type="evidence" value="ECO:0007669"/>
    <property type="project" value="UniProtKB-ARBA"/>
</dbReference>
<dbReference type="CDD" id="cd00761">
    <property type="entry name" value="Glyco_tranf_GTA_type"/>
    <property type="match status" value="1"/>
</dbReference>
<evidence type="ECO:0000313" key="4">
    <source>
        <dbReference type="EMBL" id="CUQ30047.1"/>
    </source>
</evidence>
<dbReference type="AlphaFoldDB" id="A0A174VCM3"/>
<dbReference type="SUPFAM" id="SSF53448">
    <property type="entry name" value="Nucleotide-diphospho-sugar transferases"/>
    <property type="match status" value="1"/>
</dbReference>
<name>A0A174VCM3_9BACE</name>
<accession>A0A174VCM3</accession>
<keyword evidence="2 4" id="KW-0808">Transferase</keyword>
<dbReference type="InterPro" id="IPR001173">
    <property type="entry name" value="Glyco_trans_2-like"/>
</dbReference>
<dbReference type="Gene3D" id="3.90.550.10">
    <property type="entry name" value="Spore Coat Polysaccharide Biosynthesis Protein SpsA, Chain A"/>
    <property type="match status" value="1"/>
</dbReference>
<evidence type="ECO:0000256" key="2">
    <source>
        <dbReference type="ARBA" id="ARBA00022679"/>
    </source>
</evidence>